<proteinExistence type="predicted"/>
<keyword evidence="2" id="KW-1185">Reference proteome</keyword>
<dbReference type="Proteomes" id="UP001239111">
    <property type="component" value="Chromosome 1"/>
</dbReference>
<comment type="caution">
    <text evidence="1">The sequence shown here is derived from an EMBL/GenBank/DDBJ whole genome shotgun (WGS) entry which is preliminary data.</text>
</comment>
<evidence type="ECO:0000313" key="1">
    <source>
        <dbReference type="EMBL" id="KAJ8685274.1"/>
    </source>
</evidence>
<gene>
    <name evidence="1" type="ORF">QAD02_021067</name>
</gene>
<dbReference type="EMBL" id="CM056741">
    <property type="protein sequence ID" value="KAJ8685274.1"/>
    <property type="molecule type" value="Genomic_DNA"/>
</dbReference>
<name>A0ACC2PPN3_9HYME</name>
<protein>
    <submittedName>
        <fullName evidence="1">Uncharacterized protein</fullName>
    </submittedName>
</protein>
<organism evidence="1 2">
    <name type="scientific">Eretmocerus hayati</name>
    <dbReference type="NCBI Taxonomy" id="131215"/>
    <lineage>
        <taxon>Eukaryota</taxon>
        <taxon>Metazoa</taxon>
        <taxon>Ecdysozoa</taxon>
        <taxon>Arthropoda</taxon>
        <taxon>Hexapoda</taxon>
        <taxon>Insecta</taxon>
        <taxon>Pterygota</taxon>
        <taxon>Neoptera</taxon>
        <taxon>Endopterygota</taxon>
        <taxon>Hymenoptera</taxon>
        <taxon>Apocrita</taxon>
        <taxon>Proctotrupomorpha</taxon>
        <taxon>Chalcidoidea</taxon>
        <taxon>Aphelinidae</taxon>
        <taxon>Aphelininae</taxon>
        <taxon>Eretmocerus</taxon>
    </lineage>
</organism>
<accession>A0ACC2PPN3</accession>
<reference evidence="1" key="1">
    <citation type="submission" date="2023-04" db="EMBL/GenBank/DDBJ databases">
        <title>A chromosome-level genome assembly of the parasitoid wasp Eretmocerus hayati.</title>
        <authorList>
            <person name="Zhong Y."/>
            <person name="Liu S."/>
            <person name="Liu Y."/>
        </authorList>
    </citation>
    <scope>NUCLEOTIDE SEQUENCE</scope>
    <source>
        <strain evidence="1">ZJU_SS_LIU_2023</strain>
    </source>
</reference>
<sequence>MATQADFERLREKVNMRITNLELAEEERWDHLTEMGVEWTNYKGFLKKSIKSVEFRSKMPISKARRARQRLNRRIKRLNIQIAKVQGMIQNFSSSINKDTTNQLSICVPVKEISVEPSQNRKEETVRLHPEEDILVIENDITWEQFENLSIEDVATIKDSPKCL</sequence>
<evidence type="ECO:0000313" key="2">
    <source>
        <dbReference type="Proteomes" id="UP001239111"/>
    </source>
</evidence>